<gene>
    <name evidence="2" type="ORF">Aph01nite_25390</name>
</gene>
<feature type="transmembrane region" description="Helical" evidence="1">
    <location>
        <begin position="126"/>
        <end position="143"/>
    </location>
</feature>
<feature type="transmembrane region" description="Helical" evidence="1">
    <location>
        <begin position="218"/>
        <end position="236"/>
    </location>
</feature>
<dbReference type="Proteomes" id="UP000640052">
    <property type="component" value="Unassembled WGS sequence"/>
</dbReference>
<organism evidence="2 3">
    <name type="scientific">Acrocarpospora phusangensis</name>
    <dbReference type="NCBI Taxonomy" id="1070424"/>
    <lineage>
        <taxon>Bacteria</taxon>
        <taxon>Bacillati</taxon>
        <taxon>Actinomycetota</taxon>
        <taxon>Actinomycetes</taxon>
        <taxon>Streptosporangiales</taxon>
        <taxon>Streptosporangiaceae</taxon>
        <taxon>Acrocarpospora</taxon>
    </lineage>
</organism>
<keyword evidence="1" id="KW-0472">Membrane</keyword>
<feature type="transmembrane region" description="Helical" evidence="1">
    <location>
        <begin position="181"/>
        <end position="198"/>
    </location>
</feature>
<protein>
    <submittedName>
        <fullName evidence="2">Uncharacterized protein</fullName>
    </submittedName>
</protein>
<dbReference type="EMBL" id="BOOA01000016">
    <property type="protein sequence ID" value="GIH24229.1"/>
    <property type="molecule type" value="Genomic_DNA"/>
</dbReference>
<feature type="transmembrane region" description="Helical" evidence="1">
    <location>
        <begin position="242"/>
        <end position="259"/>
    </location>
</feature>
<dbReference type="AlphaFoldDB" id="A0A919UJP0"/>
<keyword evidence="1" id="KW-0812">Transmembrane</keyword>
<feature type="transmembrane region" description="Helical" evidence="1">
    <location>
        <begin position="57"/>
        <end position="75"/>
    </location>
</feature>
<proteinExistence type="predicted"/>
<keyword evidence="1" id="KW-1133">Transmembrane helix</keyword>
<evidence type="ECO:0000256" key="1">
    <source>
        <dbReference type="SAM" id="Phobius"/>
    </source>
</evidence>
<name>A0A919UJP0_9ACTN</name>
<accession>A0A919UJP0</accession>
<feature type="transmembrane region" description="Helical" evidence="1">
    <location>
        <begin position="96"/>
        <end position="114"/>
    </location>
</feature>
<keyword evidence="3" id="KW-1185">Reference proteome</keyword>
<evidence type="ECO:0000313" key="3">
    <source>
        <dbReference type="Proteomes" id="UP000640052"/>
    </source>
</evidence>
<comment type="caution">
    <text evidence="2">The sequence shown here is derived from an EMBL/GenBank/DDBJ whole genome shotgun (WGS) entry which is preliminary data.</text>
</comment>
<evidence type="ECO:0000313" key="2">
    <source>
        <dbReference type="EMBL" id="GIH24229.1"/>
    </source>
</evidence>
<sequence>MFRHRLRLIVVGLYLAAATVGAVVSAVTGSADALWLTVTWYPLDDSPFGTSSELDDSIVLLFVLLFATLMLRAWAFWQIFSFPPRGERPADRRVVWLRRLLYLAVADDLILWTLRDLLLPDTAVELLTLVLWTPLEVLFVLVLTGRSGAFRALALTLAGLNAVAVAASAVDELPGVRAPQILMSLGLAHIGWMIMIILGQREDGRWSEITVSLGRISLVLSLAGPVINFGFLYVIGTATGGLLIHLLSAFGVVSTVWLARSAHEVAVAPEEKPRGSPAWPAARQPS</sequence>
<reference evidence="2" key="1">
    <citation type="submission" date="2021-01" db="EMBL/GenBank/DDBJ databases">
        <title>Whole genome shotgun sequence of Acrocarpospora phusangensis NBRC 108782.</title>
        <authorList>
            <person name="Komaki H."/>
            <person name="Tamura T."/>
        </authorList>
    </citation>
    <scope>NUCLEOTIDE SEQUENCE</scope>
    <source>
        <strain evidence="2">NBRC 108782</strain>
    </source>
</reference>
<feature type="transmembrane region" description="Helical" evidence="1">
    <location>
        <begin position="150"/>
        <end position="169"/>
    </location>
</feature>